<dbReference type="PANTHER" id="PTHR48098:SF3">
    <property type="entry name" value="IRON(III) ENTEROBACTIN ESTERASE"/>
    <property type="match status" value="1"/>
</dbReference>
<sequence length="243" mass="28084">MNKSNRTFYSSHLNKTLDYMVLTLSENIEDAYLLYVQDGRDYLELGGLENAIQDVVRVNPELANHLVLVLIHPGDSIERWESFSRSGSSFHQYLRFMNDEFIPEFERNLGASISKRGLLGDSLAGNISLNIALEKPERWTHLLLQSPAISDGDIQQVKETDISGWNVLQTVGTYEDEFISSISNEKLYILTRNRELYRSFSAKNINIKYIETEDEHLWKVWERDLPQALEFFCWDRGTGPLSL</sequence>
<keyword evidence="1" id="KW-0378">Hydrolase</keyword>
<keyword evidence="2" id="KW-1185">Reference proteome</keyword>
<dbReference type="InterPro" id="IPR029058">
    <property type="entry name" value="AB_hydrolase_fold"/>
</dbReference>
<evidence type="ECO:0000313" key="1">
    <source>
        <dbReference type="EMBL" id="MFD1780034.1"/>
    </source>
</evidence>
<protein>
    <submittedName>
        <fullName evidence="1">Alpha/beta hydrolase</fullName>
    </submittedName>
</protein>
<dbReference type="InterPro" id="IPR000801">
    <property type="entry name" value="Esterase-like"/>
</dbReference>
<dbReference type="Pfam" id="PF00756">
    <property type="entry name" value="Esterase"/>
    <property type="match status" value="1"/>
</dbReference>
<dbReference type="Gene3D" id="3.40.50.1820">
    <property type="entry name" value="alpha/beta hydrolase"/>
    <property type="match status" value="1"/>
</dbReference>
<evidence type="ECO:0000313" key="2">
    <source>
        <dbReference type="Proteomes" id="UP001597227"/>
    </source>
</evidence>
<organism evidence="1 2">
    <name type="scientific">Fredinandcohnia salidurans</name>
    <dbReference type="NCBI Taxonomy" id="2595041"/>
    <lineage>
        <taxon>Bacteria</taxon>
        <taxon>Bacillati</taxon>
        <taxon>Bacillota</taxon>
        <taxon>Bacilli</taxon>
        <taxon>Bacillales</taxon>
        <taxon>Bacillaceae</taxon>
        <taxon>Fredinandcohnia</taxon>
    </lineage>
</organism>
<dbReference type="EMBL" id="JBHUEK010000025">
    <property type="protein sequence ID" value="MFD1780034.1"/>
    <property type="molecule type" value="Genomic_DNA"/>
</dbReference>
<name>A0ABW4MQV8_9BACI</name>
<reference evidence="2" key="1">
    <citation type="journal article" date="2019" name="Int. J. Syst. Evol. Microbiol.">
        <title>The Global Catalogue of Microorganisms (GCM) 10K type strain sequencing project: providing services to taxonomists for standard genome sequencing and annotation.</title>
        <authorList>
            <consortium name="The Broad Institute Genomics Platform"/>
            <consortium name="The Broad Institute Genome Sequencing Center for Infectious Disease"/>
            <person name="Wu L."/>
            <person name="Ma J."/>
        </authorList>
    </citation>
    <scope>NUCLEOTIDE SEQUENCE [LARGE SCALE GENOMIC DNA]</scope>
    <source>
        <strain evidence="2">CCUG 15531</strain>
    </source>
</reference>
<dbReference type="RefSeq" id="WP_388039516.1">
    <property type="nucleotide sequence ID" value="NZ_JBHUEK010000025.1"/>
</dbReference>
<proteinExistence type="predicted"/>
<dbReference type="Proteomes" id="UP001597227">
    <property type="component" value="Unassembled WGS sequence"/>
</dbReference>
<comment type="caution">
    <text evidence="1">The sequence shown here is derived from an EMBL/GenBank/DDBJ whole genome shotgun (WGS) entry which is preliminary data.</text>
</comment>
<dbReference type="InterPro" id="IPR050583">
    <property type="entry name" value="Mycobacterial_A85_antigen"/>
</dbReference>
<dbReference type="GO" id="GO:0016787">
    <property type="term" value="F:hydrolase activity"/>
    <property type="evidence" value="ECO:0007669"/>
    <property type="project" value="UniProtKB-KW"/>
</dbReference>
<gene>
    <name evidence="1" type="ORF">ACFSFW_15315</name>
</gene>
<dbReference type="PANTHER" id="PTHR48098">
    <property type="entry name" value="ENTEROCHELIN ESTERASE-RELATED"/>
    <property type="match status" value="1"/>
</dbReference>
<dbReference type="SUPFAM" id="SSF53474">
    <property type="entry name" value="alpha/beta-Hydrolases"/>
    <property type="match status" value="1"/>
</dbReference>
<accession>A0ABW4MQV8</accession>